<reference evidence="2 3" key="1">
    <citation type="journal article" name="Front. Microbiol.">
        <title>Sugar Metabolism of the First Thermophilic Planctomycete Thermogutta terrifontis: Comparative Genomic and Transcriptomic Approaches.</title>
        <authorList>
            <person name="Elcheninov A.G."/>
            <person name="Menzel P."/>
            <person name="Gudbergsdottir S.R."/>
            <person name="Slesarev A.I."/>
            <person name="Kadnikov V.V."/>
            <person name="Krogh A."/>
            <person name="Bonch-Osmolovskaya E.A."/>
            <person name="Peng X."/>
            <person name="Kublanov I.V."/>
        </authorList>
    </citation>
    <scope>NUCLEOTIDE SEQUENCE [LARGE SCALE GENOMIC DNA]</scope>
    <source>
        <strain evidence="2 3">R1</strain>
    </source>
</reference>
<dbReference type="AlphaFoldDB" id="A0A286RGW6"/>
<feature type="region of interest" description="Disordered" evidence="1">
    <location>
        <begin position="1"/>
        <end position="38"/>
    </location>
</feature>
<organism evidence="2 3">
    <name type="scientific">Thermogutta terrifontis</name>
    <dbReference type="NCBI Taxonomy" id="1331910"/>
    <lineage>
        <taxon>Bacteria</taxon>
        <taxon>Pseudomonadati</taxon>
        <taxon>Planctomycetota</taxon>
        <taxon>Planctomycetia</taxon>
        <taxon>Pirellulales</taxon>
        <taxon>Thermoguttaceae</taxon>
        <taxon>Thermogutta</taxon>
    </lineage>
</organism>
<accession>A0A286RGW6</accession>
<dbReference type="Proteomes" id="UP000215086">
    <property type="component" value="Chromosome"/>
</dbReference>
<evidence type="ECO:0000313" key="3">
    <source>
        <dbReference type="Proteomes" id="UP000215086"/>
    </source>
</evidence>
<sequence>MVPGPVGSSWQAVGPHSSGTRELLAAAQMETSKRYPEH</sequence>
<dbReference type="KEGG" id="ttf:THTE_2588"/>
<name>A0A286RGW6_9BACT</name>
<gene>
    <name evidence="2" type="ORF">THTE_2588</name>
</gene>
<dbReference type="EMBL" id="CP018477">
    <property type="protein sequence ID" value="ASV75190.1"/>
    <property type="molecule type" value="Genomic_DNA"/>
</dbReference>
<evidence type="ECO:0000313" key="2">
    <source>
        <dbReference type="EMBL" id="ASV75190.1"/>
    </source>
</evidence>
<protein>
    <submittedName>
        <fullName evidence="2">Uncharacterized protein</fullName>
    </submittedName>
</protein>
<evidence type="ECO:0000256" key="1">
    <source>
        <dbReference type="SAM" id="MobiDB-lite"/>
    </source>
</evidence>
<keyword evidence="3" id="KW-1185">Reference proteome</keyword>
<proteinExistence type="predicted"/>